<sequence length="54" mass="5945">MPRGSILSFPNIAQNGCFSFICVHTVISVVVCRLGNKSNALVRQVLGSQEFGYW</sequence>
<dbReference type="EMBL" id="GBRH01260891">
    <property type="protein sequence ID" value="JAD37004.1"/>
    <property type="molecule type" value="Transcribed_RNA"/>
</dbReference>
<dbReference type="AlphaFoldDB" id="A0A0A8ZC82"/>
<accession>A0A0A8ZC82</accession>
<organism evidence="1">
    <name type="scientific">Arundo donax</name>
    <name type="common">Giant reed</name>
    <name type="synonym">Donax arundinaceus</name>
    <dbReference type="NCBI Taxonomy" id="35708"/>
    <lineage>
        <taxon>Eukaryota</taxon>
        <taxon>Viridiplantae</taxon>
        <taxon>Streptophyta</taxon>
        <taxon>Embryophyta</taxon>
        <taxon>Tracheophyta</taxon>
        <taxon>Spermatophyta</taxon>
        <taxon>Magnoliopsida</taxon>
        <taxon>Liliopsida</taxon>
        <taxon>Poales</taxon>
        <taxon>Poaceae</taxon>
        <taxon>PACMAD clade</taxon>
        <taxon>Arundinoideae</taxon>
        <taxon>Arundineae</taxon>
        <taxon>Arundo</taxon>
    </lineage>
</organism>
<proteinExistence type="predicted"/>
<reference evidence="1" key="2">
    <citation type="journal article" date="2015" name="Data Brief">
        <title>Shoot transcriptome of the giant reed, Arundo donax.</title>
        <authorList>
            <person name="Barrero R.A."/>
            <person name="Guerrero F.D."/>
            <person name="Moolhuijzen P."/>
            <person name="Goolsby J.A."/>
            <person name="Tidwell J."/>
            <person name="Bellgard S.E."/>
            <person name="Bellgard M.I."/>
        </authorList>
    </citation>
    <scope>NUCLEOTIDE SEQUENCE</scope>
    <source>
        <tissue evidence="1">Shoot tissue taken approximately 20 cm above the soil surface</tissue>
    </source>
</reference>
<protein>
    <submittedName>
        <fullName evidence="1">Uncharacterized protein</fullName>
    </submittedName>
</protein>
<reference evidence="1" key="1">
    <citation type="submission" date="2014-09" db="EMBL/GenBank/DDBJ databases">
        <authorList>
            <person name="Magalhaes I.L.F."/>
            <person name="Oliveira U."/>
            <person name="Santos F.R."/>
            <person name="Vidigal T.H.D.A."/>
            <person name="Brescovit A.D."/>
            <person name="Santos A.J."/>
        </authorList>
    </citation>
    <scope>NUCLEOTIDE SEQUENCE</scope>
    <source>
        <tissue evidence="1">Shoot tissue taken approximately 20 cm above the soil surface</tissue>
    </source>
</reference>
<name>A0A0A8ZC82_ARUDO</name>
<evidence type="ECO:0000313" key="1">
    <source>
        <dbReference type="EMBL" id="JAD37004.1"/>
    </source>
</evidence>